<dbReference type="PANTHER" id="PTHR45339">
    <property type="entry name" value="HYBRID SIGNAL TRANSDUCTION HISTIDINE KINASE J"/>
    <property type="match status" value="1"/>
</dbReference>
<dbReference type="InterPro" id="IPR000700">
    <property type="entry name" value="PAS-assoc_C"/>
</dbReference>
<dbReference type="InterPro" id="IPR013655">
    <property type="entry name" value="PAS_fold_3"/>
</dbReference>
<dbReference type="InterPro" id="IPR004358">
    <property type="entry name" value="Sig_transdc_His_kin-like_C"/>
</dbReference>
<dbReference type="PANTHER" id="PTHR45339:SF5">
    <property type="entry name" value="HISTIDINE KINASE"/>
    <property type="match status" value="1"/>
</dbReference>
<dbReference type="PROSITE" id="PS50109">
    <property type="entry name" value="HIS_KIN"/>
    <property type="match status" value="1"/>
</dbReference>
<evidence type="ECO:0000256" key="3">
    <source>
        <dbReference type="ARBA" id="ARBA00022553"/>
    </source>
</evidence>
<comment type="caution">
    <text evidence="7">The sequence shown here is derived from an EMBL/GenBank/DDBJ whole genome shotgun (WGS) entry which is preliminary data.</text>
</comment>
<dbReference type="InterPro" id="IPR003594">
    <property type="entry name" value="HATPase_dom"/>
</dbReference>
<keyword evidence="7" id="KW-0547">Nucleotide-binding</keyword>
<organism evidence="7 8">
    <name type="scientific">Vibrio ostreicida</name>
    <dbReference type="NCBI Taxonomy" id="526588"/>
    <lineage>
        <taxon>Bacteria</taxon>
        <taxon>Pseudomonadati</taxon>
        <taxon>Pseudomonadota</taxon>
        <taxon>Gammaproteobacteria</taxon>
        <taxon>Vibrionales</taxon>
        <taxon>Vibrionaceae</taxon>
        <taxon>Vibrio</taxon>
    </lineage>
</organism>
<accession>A0ABT8BXI7</accession>
<evidence type="ECO:0000259" key="5">
    <source>
        <dbReference type="PROSITE" id="PS50109"/>
    </source>
</evidence>
<dbReference type="InterPro" id="IPR036890">
    <property type="entry name" value="HATPase_C_sf"/>
</dbReference>
<evidence type="ECO:0000313" key="8">
    <source>
        <dbReference type="Proteomes" id="UP001238540"/>
    </source>
</evidence>
<feature type="domain" description="PAC" evidence="6">
    <location>
        <begin position="374"/>
        <end position="427"/>
    </location>
</feature>
<dbReference type="InterPro" id="IPR000014">
    <property type="entry name" value="PAS"/>
</dbReference>
<dbReference type="SUPFAM" id="SSF55785">
    <property type="entry name" value="PYP-like sensor domain (PAS domain)"/>
    <property type="match status" value="3"/>
</dbReference>
<dbReference type="SMART" id="SM00387">
    <property type="entry name" value="HATPase_c"/>
    <property type="match status" value="1"/>
</dbReference>
<dbReference type="Gene3D" id="2.10.70.100">
    <property type="match status" value="1"/>
</dbReference>
<dbReference type="Gene3D" id="3.30.450.20">
    <property type="entry name" value="PAS domain"/>
    <property type="match status" value="3"/>
</dbReference>
<dbReference type="InterPro" id="IPR035965">
    <property type="entry name" value="PAS-like_dom_sf"/>
</dbReference>
<dbReference type="Gene3D" id="3.30.565.10">
    <property type="entry name" value="Histidine kinase-like ATPase, C-terminal domain"/>
    <property type="match status" value="1"/>
</dbReference>
<dbReference type="SMART" id="SM00388">
    <property type="entry name" value="HisKA"/>
    <property type="match status" value="1"/>
</dbReference>
<dbReference type="GO" id="GO:0005524">
    <property type="term" value="F:ATP binding"/>
    <property type="evidence" value="ECO:0007669"/>
    <property type="project" value="UniProtKB-KW"/>
</dbReference>
<dbReference type="InterPro" id="IPR036097">
    <property type="entry name" value="HisK_dim/P_sf"/>
</dbReference>
<dbReference type="SMART" id="SM00086">
    <property type="entry name" value="PAC"/>
    <property type="match status" value="2"/>
</dbReference>
<reference evidence="8" key="1">
    <citation type="journal article" date="2019" name="Int. J. Syst. Evol. Microbiol.">
        <title>The Global Catalogue of Microorganisms (GCM) 10K type strain sequencing project: providing services to taxonomists for standard genome sequencing and annotation.</title>
        <authorList>
            <consortium name="The Broad Institute Genomics Platform"/>
            <consortium name="The Broad Institute Genome Sequencing Center for Infectious Disease"/>
            <person name="Wu L."/>
            <person name="Ma J."/>
        </authorList>
    </citation>
    <scope>NUCLEOTIDE SEQUENCE [LARGE SCALE GENOMIC DNA]</scope>
    <source>
        <strain evidence="8">CECT 7398</strain>
    </source>
</reference>
<dbReference type="Proteomes" id="UP001238540">
    <property type="component" value="Unassembled WGS sequence"/>
</dbReference>
<dbReference type="EMBL" id="JAUFQC010000027">
    <property type="protein sequence ID" value="MDN3611368.1"/>
    <property type="molecule type" value="Genomic_DNA"/>
</dbReference>
<dbReference type="SUPFAM" id="SSF55874">
    <property type="entry name" value="ATPase domain of HSP90 chaperone/DNA topoisomerase II/histidine kinase"/>
    <property type="match status" value="1"/>
</dbReference>
<dbReference type="InterPro" id="IPR001610">
    <property type="entry name" value="PAC"/>
</dbReference>
<dbReference type="RefSeq" id="WP_170882844.1">
    <property type="nucleotide sequence ID" value="NZ_JABEYA020000006.1"/>
</dbReference>
<dbReference type="InterPro" id="IPR005467">
    <property type="entry name" value="His_kinase_dom"/>
</dbReference>
<protein>
    <recommendedName>
        <fullName evidence="2">histidine kinase</fullName>
        <ecNumber evidence="2">2.7.13.3</ecNumber>
    </recommendedName>
</protein>
<dbReference type="PROSITE" id="PS50113">
    <property type="entry name" value="PAC"/>
    <property type="match status" value="1"/>
</dbReference>
<dbReference type="Pfam" id="PF00512">
    <property type="entry name" value="HisKA"/>
    <property type="match status" value="1"/>
</dbReference>
<name>A0ABT8BXI7_9VIBR</name>
<dbReference type="CDD" id="cd00082">
    <property type="entry name" value="HisKA"/>
    <property type="match status" value="1"/>
</dbReference>
<evidence type="ECO:0000256" key="1">
    <source>
        <dbReference type="ARBA" id="ARBA00000085"/>
    </source>
</evidence>
<dbReference type="CDD" id="cd00130">
    <property type="entry name" value="PAS"/>
    <property type="match status" value="2"/>
</dbReference>
<dbReference type="Pfam" id="PF13426">
    <property type="entry name" value="PAS_9"/>
    <property type="match status" value="2"/>
</dbReference>
<evidence type="ECO:0000256" key="4">
    <source>
        <dbReference type="SAM" id="MobiDB-lite"/>
    </source>
</evidence>
<dbReference type="SUPFAM" id="SSF47384">
    <property type="entry name" value="Homodimeric domain of signal transducing histidine kinase"/>
    <property type="match status" value="1"/>
</dbReference>
<dbReference type="Pfam" id="PF02518">
    <property type="entry name" value="HATPase_c"/>
    <property type="match status" value="1"/>
</dbReference>
<keyword evidence="3" id="KW-0597">Phosphoprotein</keyword>
<dbReference type="SMART" id="SM00091">
    <property type="entry name" value="PAS"/>
    <property type="match status" value="3"/>
</dbReference>
<keyword evidence="8" id="KW-1185">Reference proteome</keyword>
<gene>
    <name evidence="7" type="ORF">QWZ16_17340</name>
</gene>
<dbReference type="EC" id="2.7.13.3" evidence="2"/>
<sequence length="838" mass="93654">MKFPFASKFSDTSANPTDSSQDEAKIHTQVLDLLSEGVVICQGESDTYTIVYANLAYLRYYNLQANQVLGRNLIEFYSHYLNDRHISALHSALVEVNSGQMEMCIDHDKGSGWLNVNLNLIEKKSNRFDVILSQSDISQIRKVREALKVSNKKLQKMVASQNHKINEQELQMGVMFEQAVDPLILLNPDMMVADINDAAVVLFQHEKTGLRGLALRSLLSETSEALVENTVSGIDSYQEVVLDDVIKVNRSDTVLTMSGAVRYILYKNQKHIVLTLRDISNQRGVQKELKRSQSELEEVVRSLNLATQAGEIGIWSWDFTTNDLVWDERMFDMYGVDPDHGENNYAMWQQRVIADDVVAAEQALTQARETLSRFHAEFRIQLPDGTLRWIKAAAEVLFAQDGNAPIGMRGVNIDITKEKTAQASISQKSDIAQADCKAKSLFLANMSEEIRAPLNGVMGMINLLNETPLNDQQTNVLATMKDSATALRHIINDILDFAKIEAGQISLDSSPVELQKLIERTLDVVCLDAQDKGVELYLTYDATLPKMIMSDSVRLSQVLLNLVDNAVKFTDSSEQVKGKIWVSASLNTHDITPCIEIIVEDNGVGMSEQQVEQWMTLFNQQDTRQRDLLSDTGLGLSISRSLLALMGGNITVDSRPKVGSRFYIELPFTEATSAPDDPTPSYINGTRILFVTNDQNIATFADINLSNYRCKTNCVSSLERAITVLECAENAGVTVDLILFGPDFYHYFESSPWQQTDAHLLENQKFLFLTRDTNVKSGLVSPGRYVMPCTPFKPSDLARAIGVIRGCISCEQRFSSAYRKAANRLDTRSADQTALVND</sequence>
<dbReference type="Gene3D" id="1.10.287.130">
    <property type="match status" value="1"/>
</dbReference>
<keyword evidence="7" id="KW-0067">ATP-binding</keyword>
<feature type="compositionally biased region" description="Polar residues" evidence="4">
    <location>
        <begin position="9"/>
        <end position="19"/>
    </location>
</feature>
<evidence type="ECO:0000313" key="7">
    <source>
        <dbReference type="EMBL" id="MDN3611368.1"/>
    </source>
</evidence>
<comment type="catalytic activity">
    <reaction evidence="1">
        <text>ATP + protein L-histidine = ADP + protein N-phospho-L-histidine.</text>
        <dbReference type="EC" id="2.7.13.3"/>
    </reaction>
</comment>
<feature type="domain" description="Histidine kinase" evidence="5">
    <location>
        <begin position="445"/>
        <end position="670"/>
    </location>
</feature>
<dbReference type="PRINTS" id="PR00344">
    <property type="entry name" value="BCTRLSENSOR"/>
</dbReference>
<proteinExistence type="predicted"/>
<feature type="region of interest" description="Disordered" evidence="4">
    <location>
        <begin position="1"/>
        <end position="22"/>
    </location>
</feature>
<evidence type="ECO:0000259" key="6">
    <source>
        <dbReference type="PROSITE" id="PS50113"/>
    </source>
</evidence>
<evidence type="ECO:0000256" key="2">
    <source>
        <dbReference type="ARBA" id="ARBA00012438"/>
    </source>
</evidence>
<dbReference type="InterPro" id="IPR003661">
    <property type="entry name" value="HisK_dim/P_dom"/>
</dbReference>
<dbReference type="Pfam" id="PF08447">
    <property type="entry name" value="PAS_3"/>
    <property type="match status" value="1"/>
</dbReference>